<dbReference type="NCBIfam" id="NF047321">
    <property type="entry name" value="SCO7613_CTERM"/>
    <property type="match status" value="1"/>
</dbReference>
<feature type="transmembrane region" description="Helical" evidence="2">
    <location>
        <begin position="1440"/>
        <end position="1458"/>
    </location>
</feature>
<keyword evidence="2" id="KW-0472">Membrane</keyword>
<dbReference type="EMBL" id="BONN01000002">
    <property type="protein sequence ID" value="GIG31962.1"/>
    <property type="molecule type" value="Genomic_DNA"/>
</dbReference>
<feature type="transmembrane region" description="Helical" evidence="2">
    <location>
        <begin position="437"/>
        <end position="459"/>
    </location>
</feature>
<feature type="transmembrane region" description="Helical" evidence="2">
    <location>
        <begin position="1390"/>
        <end position="1407"/>
    </location>
</feature>
<feature type="transmembrane region" description="Helical" evidence="2">
    <location>
        <begin position="719"/>
        <end position="737"/>
    </location>
</feature>
<feature type="compositionally biased region" description="Low complexity" evidence="1">
    <location>
        <begin position="120"/>
        <end position="131"/>
    </location>
</feature>
<feature type="transmembrane region" description="Helical" evidence="2">
    <location>
        <begin position="1365"/>
        <end position="1384"/>
    </location>
</feature>
<dbReference type="Proteomes" id="UP000618382">
    <property type="component" value="Unassembled WGS sequence"/>
</dbReference>
<feature type="transmembrane region" description="Helical" evidence="2">
    <location>
        <begin position="781"/>
        <end position="802"/>
    </location>
</feature>
<evidence type="ECO:0000313" key="4">
    <source>
        <dbReference type="EMBL" id="NYD84893.1"/>
    </source>
</evidence>
<dbReference type="EMBL" id="JACCBK010000001">
    <property type="protein sequence ID" value="NYD84893.1"/>
    <property type="molecule type" value="Genomic_DNA"/>
</dbReference>
<comment type="caution">
    <text evidence="4">The sequence shown here is derived from an EMBL/GenBank/DDBJ whole genome shotgun (WGS) entry which is preliminary data.</text>
</comment>
<feature type="transmembrane region" description="Helical" evidence="2">
    <location>
        <begin position="1168"/>
        <end position="1185"/>
    </location>
</feature>
<feature type="transmembrane region" description="Helical" evidence="2">
    <location>
        <begin position="602"/>
        <end position="619"/>
    </location>
</feature>
<feature type="region of interest" description="Disordered" evidence="1">
    <location>
        <begin position="117"/>
        <end position="153"/>
    </location>
</feature>
<feature type="transmembrane region" description="Helical" evidence="2">
    <location>
        <begin position="1414"/>
        <end position="1434"/>
    </location>
</feature>
<sequence length="1529" mass="147299">MAEPVRPDTLYARALAALLDPTCCPACTAPLGSTRCTTCGLDVTGPGASRLWADSQAAAQALRRRSETIAELRAAAPPVAPPVRPVAAVAPPPPTAAQVLAAQVPVPVQAPAPVLPPAPATAAGAPTSSEPAAPPTPPRPVAGPAAPVAPVPRPVPSPARASWRVQTVLQVVGAGLLAAASLTFLVFAWDVMTLPARAAVVGGGTLVVFALASLLRRRGLVHGAEAVGAVAVVLLLLDAWALRATGTLVLGPATTQAGVSLATSAVLLAAWSRASRVRVGALAAAVLVPAAPLAWLPAVDGPAAAAALLTDAGALGLLRAALPVPSRTPERRALQAAAAVLVPAGLALAAATAGVQALGGEAPWAATGVLALVGAVLTAQAVVDLRDRRAVAVPAAGAPTGAGPWAATWSVAAGIAGTASAGSAGAGAALGAGVGTAGALLLGCAVALLAPAAALAFTSRAADRGPLHRHVTAGALAAAGPGAVSGALVLVVAALRRLAQGPAPADATSWVPSAWGLPWSPATGAAVVVVLATLGTAALAARSRSTGRARAGTHVRAVAGVLLLVCLPAVLPLPGGAAPLVVGELGVAGPLLTAARGGRVRAATARAGAVVAAVVAVVGAGTDPLWGAVALTGAALLVVLTRTWVPPRVPDAEHRTGTGSGPADAASTLGAAVLLLAALVRAGDAAGLVAPVTTAGAAALVGAGLAVRAHAARAARTEQVAAVAAAGIVPAVAWAAGTAQLVGSGTAGAGAVTVLVSAAVVLAVALQLLRRGPAWGTTAGPVGAATVAPVAALGVATVHALLDVPPAAGAVVLAAALGAAGVLTAHLTLRRAGAAGRPLAEAAGWSVLAVTAGVAAGVSATTVVVVLVLASVTAGAWALQPDRRAAGWLALALGSSAWWVTLGVQGNQLVEPYVVPPGLVLAAATARAARRGSRAAAGQVVGGLALATVPTAVLVAPLPVGAVLVDRVAVATVVAAVLAAGAHLLARRAPAPLASGLAALAAVLLTLAPLRRALVPAAGGALPPSVPVLADGSPLVEPWALAAAVGLAVCATVLVRLPPPAGARTAAAAPWVVVASAVLPTCLAAAAPTTTALPAAPVPDAVRLGALAVLAAAATLVGAAAGRRTGPRPAPGTVPGSDRRPRLADLGVAVAVLAALATAAAAPGLRDAPAAVLAVLTLGAVTLAVRRGTAPTGWLLVGLLATTATLGVRDTPGRDGLWLAGGALLLVLARTADRTGTTTTPATRATWAGVDGPVVRRTLAVAAATLAVLGPWSQAAARATAPGTPAPLGVEVASLGAAVVAGGAALAWWGSRRAVPWPALAVLAALAALPTLVAAGPGTTGTVRAYAVLAAGSALAHLARERHHVLVAVAVAVAGALVAAGRGGPEPADVPLVLLGVVTTALAVRRWQPDRSSSWTVLGAPLVLLLGAPLLALVAAPASWRVVLVLTLAVGATVGGALARAQAPFLLGAAATLTALAVVLSPVAASALARVDGWVLLAVGGAVVLGLGLTYERRVQQTREAVRLVGAMR</sequence>
<reference evidence="3 6" key="2">
    <citation type="submission" date="2021-01" db="EMBL/GenBank/DDBJ databases">
        <title>Whole genome shotgun sequence of Cellulomonas oligotrophica NBRC 109435.</title>
        <authorList>
            <person name="Komaki H."/>
            <person name="Tamura T."/>
        </authorList>
    </citation>
    <scope>NUCLEOTIDE SEQUENCE [LARGE SCALE GENOMIC DNA]</scope>
    <source>
        <strain evidence="3 6">NBRC 109435</strain>
    </source>
</reference>
<dbReference type="InterPro" id="IPR058062">
    <property type="entry name" value="SCO7613_C"/>
</dbReference>
<feature type="transmembrane region" description="Helical" evidence="2">
    <location>
        <begin position="519"/>
        <end position="541"/>
    </location>
</feature>
<feature type="transmembrane region" description="Helical" evidence="2">
    <location>
        <begin position="1143"/>
        <end position="1162"/>
    </location>
</feature>
<reference evidence="4 5" key="1">
    <citation type="submission" date="2020-07" db="EMBL/GenBank/DDBJ databases">
        <title>Sequencing the genomes of 1000 actinobacteria strains.</title>
        <authorList>
            <person name="Klenk H.-P."/>
        </authorList>
    </citation>
    <scope>NUCLEOTIDE SEQUENCE [LARGE SCALE GENOMIC DNA]</scope>
    <source>
        <strain evidence="4 5">DSM 24482</strain>
    </source>
</reference>
<feature type="transmembrane region" description="Helical" evidence="2">
    <location>
        <begin position="1101"/>
        <end position="1122"/>
    </location>
</feature>
<feature type="transmembrane region" description="Helical" evidence="2">
    <location>
        <begin position="808"/>
        <end position="827"/>
    </location>
</feature>
<evidence type="ECO:0000256" key="2">
    <source>
        <dbReference type="SAM" id="Phobius"/>
    </source>
</evidence>
<feature type="transmembrane region" description="Helical" evidence="2">
    <location>
        <begin position="334"/>
        <end position="358"/>
    </location>
</feature>
<feature type="transmembrane region" description="Helical" evidence="2">
    <location>
        <begin position="553"/>
        <end position="571"/>
    </location>
</feature>
<feature type="compositionally biased region" description="Pro residues" evidence="1">
    <location>
        <begin position="132"/>
        <end position="153"/>
    </location>
</feature>
<feature type="transmembrane region" description="Helical" evidence="2">
    <location>
        <begin position="1317"/>
        <end position="1335"/>
    </location>
</feature>
<keyword evidence="6" id="KW-1185">Reference proteome</keyword>
<feature type="transmembrane region" description="Helical" evidence="2">
    <location>
        <begin position="993"/>
        <end position="1010"/>
    </location>
</feature>
<name>A0A7Y9FCP0_9CELL</name>
<proteinExistence type="predicted"/>
<feature type="transmembrane region" description="Helical" evidence="2">
    <location>
        <begin position="688"/>
        <end position="707"/>
    </location>
</feature>
<evidence type="ECO:0000256" key="1">
    <source>
        <dbReference type="SAM" id="MobiDB-lite"/>
    </source>
</evidence>
<feature type="transmembrane region" description="Helical" evidence="2">
    <location>
        <begin position="168"/>
        <end position="189"/>
    </location>
</feature>
<dbReference type="Proteomes" id="UP000577956">
    <property type="component" value="Unassembled WGS sequence"/>
</dbReference>
<feature type="transmembrane region" description="Helical" evidence="2">
    <location>
        <begin position="248"/>
        <end position="270"/>
    </location>
</feature>
<evidence type="ECO:0000313" key="6">
    <source>
        <dbReference type="Proteomes" id="UP000618382"/>
    </source>
</evidence>
<keyword evidence="2" id="KW-1133">Transmembrane helix</keyword>
<feature type="transmembrane region" description="Helical" evidence="2">
    <location>
        <begin position="471"/>
        <end position="499"/>
    </location>
</feature>
<evidence type="ECO:0000313" key="5">
    <source>
        <dbReference type="Proteomes" id="UP000577956"/>
    </source>
</evidence>
<feature type="transmembrane region" description="Helical" evidence="2">
    <location>
        <begin position="1494"/>
        <end position="1511"/>
    </location>
</feature>
<feature type="transmembrane region" description="Helical" evidence="2">
    <location>
        <begin position="941"/>
        <end position="962"/>
    </location>
</feature>
<feature type="transmembrane region" description="Helical" evidence="2">
    <location>
        <begin position="968"/>
        <end position="986"/>
    </location>
</feature>
<feature type="transmembrane region" description="Helical" evidence="2">
    <location>
        <begin position="1039"/>
        <end position="1057"/>
    </location>
</feature>
<feature type="transmembrane region" description="Helical" evidence="2">
    <location>
        <begin position="222"/>
        <end position="242"/>
    </location>
</feature>
<feature type="transmembrane region" description="Helical" evidence="2">
    <location>
        <begin position="195"/>
        <end position="215"/>
    </location>
</feature>
<protein>
    <submittedName>
        <fullName evidence="4">Uncharacterized protein</fullName>
    </submittedName>
</protein>
<accession>A0A7Y9FCP0</accession>
<evidence type="ECO:0000313" key="3">
    <source>
        <dbReference type="EMBL" id="GIG31962.1"/>
    </source>
</evidence>
<feature type="transmembrane region" description="Helical" evidence="2">
    <location>
        <begin position="1465"/>
        <end position="1488"/>
    </location>
</feature>
<feature type="transmembrane region" description="Helical" evidence="2">
    <location>
        <begin position="364"/>
        <end position="385"/>
    </location>
</feature>
<organism evidence="4 5">
    <name type="scientific">Cellulomonas oligotrophica</name>
    <dbReference type="NCBI Taxonomy" id="931536"/>
    <lineage>
        <taxon>Bacteria</taxon>
        <taxon>Bacillati</taxon>
        <taxon>Actinomycetota</taxon>
        <taxon>Actinomycetes</taxon>
        <taxon>Micrococcales</taxon>
        <taxon>Cellulomonadaceae</taxon>
        <taxon>Cellulomonas</taxon>
    </lineage>
</organism>
<feature type="transmembrane region" description="Helical" evidence="2">
    <location>
        <begin position="302"/>
        <end position="322"/>
    </location>
</feature>
<feature type="transmembrane region" description="Helical" evidence="2">
    <location>
        <begin position="749"/>
        <end position="769"/>
    </location>
</feature>
<feature type="transmembrane region" description="Helical" evidence="2">
    <location>
        <begin position="1292"/>
        <end position="1310"/>
    </location>
</feature>
<gene>
    <name evidence="4" type="ORF">BKA21_000442</name>
    <name evidence="3" type="ORF">Col01nite_11210</name>
</gene>
<feature type="transmembrane region" description="Helical" evidence="2">
    <location>
        <begin position="1069"/>
        <end position="1089"/>
    </location>
</feature>
<keyword evidence="2" id="KW-0812">Transmembrane</keyword>
<feature type="transmembrane region" description="Helical" evidence="2">
    <location>
        <begin position="886"/>
        <end position="904"/>
    </location>
</feature>
<dbReference type="RefSeq" id="WP_140458827.1">
    <property type="nucleotide sequence ID" value="NZ_BONN01000002.1"/>
</dbReference>
<feature type="transmembrane region" description="Helical" evidence="2">
    <location>
        <begin position="277"/>
        <end position="296"/>
    </location>
</feature>
<feature type="transmembrane region" description="Helical" evidence="2">
    <location>
        <begin position="625"/>
        <end position="645"/>
    </location>
</feature>